<geneLocation type="mitochondrion" evidence="1"/>
<gene>
    <name evidence="1" type="ORF">ABT39_MTgene2631</name>
</gene>
<sequence>MFHLITYRFSGRWSIWLRHGLDLYPISSGGGRMGTVIYPISRHPHGASLKLRHGTRAWGWVKCYQLSAIISGLIGSIICYRVGSGIHGLGATFWVRSSYRFSFPHLWYSLSNEVI</sequence>
<name>A0A101LUD5_PICGL</name>
<accession>A0A101LUD5</accession>
<comment type="caution">
    <text evidence="1">The sequence shown here is derived from an EMBL/GenBank/DDBJ whole genome shotgun (WGS) entry which is preliminary data.</text>
</comment>
<keyword evidence="1" id="KW-0496">Mitochondrion</keyword>
<dbReference type="EMBL" id="LKAM01000018">
    <property type="protein sequence ID" value="KUM45529.1"/>
    <property type="molecule type" value="Genomic_DNA"/>
</dbReference>
<protein>
    <submittedName>
        <fullName evidence="1">Uncharacterized protein</fullName>
    </submittedName>
</protein>
<evidence type="ECO:0000313" key="1">
    <source>
        <dbReference type="EMBL" id="KUM45529.1"/>
    </source>
</evidence>
<dbReference type="AlphaFoldDB" id="A0A101LUD5"/>
<proteinExistence type="predicted"/>
<reference evidence="1" key="1">
    <citation type="journal article" date="2015" name="Genome Biol. Evol.">
        <title>Organellar Genomes of White Spruce (Picea glauca): Assembly and Annotation.</title>
        <authorList>
            <person name="Jackman S.D."/>
            <person name="Warren R.L."/>
            <person name="Gibb E.A."/>
            <person name="Vandervalk B.P."/>
            <person name="Mohamadi H."/>
            <person name="Chu J."/>
            <person name="Raymond A."/>
            <person name="Pleasance S."/>
            <person name="Coope R."/>
            <person name="Wildung M.R."/>
            <person name="Ritland C.E."/>
            <person name="Bousquet J."/>
            <person name="Jones S.J."/>
            <person name="Bohlmann J."/>
            <person name="Birol I."/>
        </authorList>
    </citation>
    <scope>NUCLEOTIDE SEQUENCE [LARGE SCALE GENOMIC DNA]</scope>
    <source>
        <tissue evidence="1">Flushing bud</tissue>
    </source>
</reference>
<organism evidence="1">
    <name type="scientific">Picea glauca</name>
    <name type="common">White spruce</name>
    <name type="synonym">Pinus glauca</name>
    <dbReference type="NCBI Taxonomy" id="3330"/>
    <lineage>
        <taxon>Eukaryota</taxon>
        <taxon>Viridiplantae</taxon>
        <taxon>Streptophyta</taxon>
        <taxon>Embryophyta</taxon>
        <taxon>Tracheophyta</taxon>
        <taxon>Spermatophyta</taxon>
        <taxon>Pinopsida</taxon>
        <taxon>Pinidae</taxon>
        <taxon>Conifers I</taxon>
        <taxon>Pinales</taxon>
        <taxon>Pinaceae</taxon>
        <taxon>Picea</taxon>
    </lineage>
</organism>